<dbReference type="Proteomes" id="UP000036464">
    <property type="component" value="Unassembled WGS sequence"/>
</dbReference>
<accession>A0ABR5FFF9</accession>
<proteinExistence type="predicted"/>
<dbReference type="EMBL" id="LDPO01000008">
    <property type="protein sequence ID" value="KLO28853.1"/>
    <property type="molecule type" value="Genomic_DNA"/>
</dbReference>
<dbReference type="PANTHER" id="PTHR43884">
    <property type="entry name" value="ACYL-COA DEHYDROGENASE"/>
    <property type="match status" value="1"/>
</dbReference>
<name>A0ABR5FFF9_9MYCO</name>
<keyword evidence="5" id="KW-1185">Reference proteome</keyword>
<gene>
    <name evidence="4" type="ORF">ABW16_11620</name>
</gene>
<dbReference type="InterPro" id="IPR009075">
    <property type="entry name" value="AcylCo_DH/oxidase_C"/>
</dbReference>
<dbReference type="PANTHER" id="PTHR43884:SF12">
    <property type="entry name" value="ISOVALERYL-COA DEHYDROGENASE, MITOCHONDRIAL-RELATED"/>
    <property type="match status" value="1"/>
</dbReference>
<feature type="domain" description="Acyl-CoA dehydrogenase/oxidase C-terminal" evidence="3">
    <location>
        <begin position="149"/>
        <end position="260"/>
    </location>
</feature>
<protein>
    <submittedName>
        <fullName evidence="4">Acyl-CoA dehydrogenase</fullName>
    </submittedName>
</protein>
<evidence type="ECO:0000256" key="2">
    <source>
        <dbReference type="SAM" id="MobiDB-lite"/>
    </source>
</evidence>
<organism evidence="4 5">
    <name type="scientific">Mycolicibacter heraklionensis</name>
    <dbReference type="NCBI Taxonomy" id="512402"/>
    <lineage>
        <taxon>Bacteria</taxon>
        <taxon>Bacillati</taxon>
        <taxon>Actinomycetota</taxon>
        <taxon>Actinomycetes</taxon>
        <taxon>Mycobacteriales</taxon>
        <taxon>Mycobacteriaceae</taxon>
        <taxon>Mycolicibacter</taxon>
    </lineage>
</organism>
<evidence type="ECO:0000313" key="4">
    <source>
        <dbReference type="EMBL" id="KLO28853.1"/>
    </source>
</evidence>
<comment type="caution">
    <text evidence="4">The sequence shown here is derived from an EMBL/GenBank/DDBJ whole genome shotgun (WGS) entry which is preliminary data.</text>
</comment>
<dbReference type="Gene3D" id="1.20.140.10">
    <property type="entry name" value="Butyryl-CoA Dehydrogenase, subunit A, domain 3"/>
    <property type="match status" value="1"/>
</dbReference>
<keyword evidence="1" id="KW-0285">Flavoprotein</keyword>
<evidence type="ECO:0000256" key="1">
    <source>
        <dbReference type="ARBA" id="ARBA00022630"/>
    </source>
</evidence>
<feature type="region of interest" description="Disordered" evidence="2">
    <location>
        <begin position="1"/>
        <end position="21"/>
    </location>
</feature>
<dbReference type="Pfam" id="PF00441">
    <property type="entry name" value="Acyl-CoA_dh_1"/>
    <property type="match status" value="1"/>
</dbReference>
<reference evidence="4 5" key="1">
    <citation type="submission" date="2015-05" db="EMBL/GenBank/DDBJ databases">
        <title>Genome sequence of Mycobacterium heraklionense Davo strain.</title>
        <authorList>
            <person name="Greninger A.L."/>
            <person name="Cunningham G."/>
            <person name="Miller S."/>
        </authorList>
    </citation>
    <scope>NUCLEOTIDE SEQUENCE [LARGE SCALE GENOMIC DNA]</scope>
    <source>
        <strain evidence="4 5">Davo</strain>
    </source>
</reference>
<sequence length="296" mass="31713">MKRLSRIGGPSAALKAETDEQPRRAAAQALKELGSAELDVRGGSDDLLAAAVLCRTAGTLALPYPVAEELLAIDGNRFVLVSPELPRIDHGDLPGPWRAADLDRRTFDVQPSARTSAKLGPFLVPAALTARDELAAQADIDLALILGSWRILGAVQQSLKIANDHAKARVQFGKPLSEFQAVRFALADAAVAVRGLDELAKYTVSRIASASAHVRSADAVVLRLKAVETAVQILRTSHQVLGALGFCDECDLSVIDRHVQPLLRLPVGAEQLAVRLLPAIREGHLETLFSEPREFG</sequence>
<dbReference type="InterPro" id="IPR036250">
    <property type="entry name" value="AcylCo_DH-like_C"/>
</dbReference>
<dbReference type="SUPFAM" id="SSF47203">
    <property type="entry name" value="Acyl-CoA dehydrogenase C-terminal domain-like"/>
    <property type="match status" value="1"/>
</dbReference>
<evidence type="ECO:0000259" key="3">
    <source>
        <dbReference type="Pfam" id="PF00441"/>
    </source>
</evidence>
<evidence type="ECO:0000313" key="5">
    <source>
        <dbReference type="Proteomes" id="UP000036464"/>
    </source>
</evidence>